<dbReference type="AlphaFoldDB" id="A0A1G8IEE6"/>
<dbReference type="STRING" id="930129.SAMN05216352_105158"/>
<dbReference type="PANTHER" id="PTHR42696">
    <property type="entry name" value="ASPARTATE AMMONIA-LYASE"/>
    <property type="match status" value="1"/>
</dbReference>
<protein>
    <recommendedName>
        <fullName evidence="2">aspartate ammonia-lyase</fullName>
        <ecNumber evidence="2">4.3.1.1</ecNumber>
    </recommendedName>
</protein>
<dbReference type="InterPro" id="IPR008948">
    <property type="entry name" value="L-Aspartase-like"/>
</dbReference>
<dbReference type="Gene3D" id="1.10.40.30">
    <property type="entry name" value="Fumarase/aspartase (C-terminal domain)"/>
    <property type="match status" value="1"/>
</dbReference>
<name>A0A1G8IEE6_9BACI</name>
<comment type="catalytic activity">
    <reaction evidence="1">
        <text>L-aspartate = fumarate + NH4(+)</text>
        <dbReference type="Rhea" id="RHEA:16601"/>
        <dbReference type="ChEBI" id="CHEBI:28938"/>
        <dbReference type="ChEBI" id="CHEBI:29806"/>
        <dbReference type="ChEBI" id="CHEBI:29991"/>
        <dbReference type="EC" id="4.3.1.1"/>
    </reaction>
</comment>
<dbReference type="InterPro" id="IPR051546">
    <property type="entry name" value="Aspartate_Ammonia-Lyase"/>
</dbReference>
<proteinExistence type="predicted"/>
<dbReference type="FunFam" id="1.10.40.30:FF:000002">
    <property type="entry name" value="Fumarate hydratase class II"/>
    <property type="match status" value="1"/>
</dbReference>
<organism evidence="5 6">
    <name type="scientific">Alteribacillus bidgolensis</name>
    <dbReference type="NCBI Taxonomy" id="930129"/>
    <lineage>
        <taxon>Bacteria</taxon>
        <taxon>Bacillati</taxon>
        <taxon>Bacillota</taxon>
        <taxon>Bacilli</taxon>
        <taxon>Bacillales</taxon>
        <taxon>Bacillaceae</taxon>
        <taxon>Alteribacillus</taxon>
    </lineage>
</organism>
<dbReference type="InterPro" id="IPR018951">
    <property type="entry name" value="Fumarase_C_C"/>
</dbReference>
<dbReference type="Pfam" id="PF10415">
    <property type="entry name" value="FumaraseC_C"/>
    <property type="match status" value="1"/>
</dbReference>
<evidence type="ECO:0000256" key="3">
    <source>
        <dbReference type="ARBA" id="ARBA00023239"/>
    </source>
</evidence>
<dbReference type="PANTHER" id="PTHR42696:SF2">
    <property type="entry name" value="ASPARTATE AMMONIA-LYASE"/>
    <property type="match status" value="1"/>
</dbReference>
<dbReference type="GO" id="GO:0008797">
    <property type="term" value="F:aspartate ammonia-lyase activity"/>
    <property type="evidence" value="ECO:0007669"/>
    <property type="project" value="UniProtKB-EC"/>
</dbReference>
<sequence>MEPIIVFNLLQSISIMNNACKSFTENCLKGIEANKERLKEYVEKSVGIITAINPHIGYEMTSRIAREAILTGKTVRELCLQFDILTDSELNLILNPYEMTYPGIAGKTQMQC</sequence>
<evidence type="ECO:0000313" key="5">
    <source>
        <dbReference type="EMBL" id="SDI17222.1"/>
    </source>
</evidence>
<dbReference type="Proteomes" id="UP000199017">
    <property type="component" value="Unassembled WGS sequence"/>
</dbReference>
<dbReference type="Gene3D" id="1.20.200.10">
    <property type="entry name" value="Fumarase/aspartase (Central domain)"/>
    <property type="match status" value="1"/>
</dbReference>
<dbReference type="EMBL" id="FNDU01000005">
    <property type="protein sequence ID" value="SDI17222.1"/>
    <property type="molecule type" value="Genomic_DNA"/>
</dbReference>
<gene>
    <name evidence="5" type="ORF">SAMN05216352_105158</name>
</gene>
<evidence type="ECO:0000313" key="6">
    <source>
        <dbReference type="Proteomes" id="UP000199017"/>
    </source>
</evidence>
<dbReference type="GO" id="GO:0005829">
    <property type="term" value="C:cytosol"/>
    <property type="evidence" value="ECO:0007669"/>
    <property type="project" value="TreeGrafter"/>
</dbReference>
<dbReference type="EC" id="4.3.1.1" evidence="2"/>
<evidence type="ECO:0000256" key="2">
    <source>
        <dbReference type="ARBA" id="ARBA00012992"/>
    </source>
</evidence>
<dbReference type="SUPFAM" id="SSF48557">
    <property type="entry name" value="L-aspartase-like"/>
    <property type="match status" value="1"/>
</dbReference>
<evidence type="ECO:0000259" key="4">
    <source>
        <dbReference type="Pfam" id="PF10415"/>
    </source>
</evidence>
<feature type="domain" description="Fumarase C C-terminal" evidence="4">
    <location>
        <begin position="48"/>
        <end position="100"/>
    </location>
</feature>
<reference evidence="5 6" key="1">
    <citation type="submission" date="2016-10" db="EMBL/GenBank/DDBJ databases">
        <authorList>
            <person name="de Groot N.N."/>
        </authorList>
    </citation>
    <scope>NUCLEOTIDE SEQUENCE [LARGE SCALE GENOMIC DNA]</scope>
    <source>
        <strain evidence="6">P4B,CCM 7963,CECT 7998,DSM 25260,IBRC-M 10614,KCTC 13821</strain>
    </source>
</reference>
<dbReference type="GO" id="GO:0006099">
    <property type="term" value="P:tricarboxylic acid cycle"/>
    <property type="evidence" value="ECO:0007669"/>
    <property type="project" value="InterPro"/>
</dbReference>
<accession>A0A1G8IEE6</accession>
<keyword evidence="6" id="KW-1185">Reference proteome</keyword>
<keyword evidence="3 5" id="KW-0456">Lyase</keyword>
<dbReference type="GO" id="GO:0006531">
    <property type="term" value="P:aspartate metabolic process"/>
    <property type="evidence" value="ECO:0007669"/>
    <property type="project" value="TreeGrafter"/>
</dbReference>
<evidence type="ECO:0000256" key="1">
    <source>
        <dbReference type="ARBA" id="ARBA00001494"/>
    </source>
</evidence>